<dbReference type="EMBL" id="JAAOAV010000178">
    <property type="protein sequence ID" value="KAF5591897.1"/>
    <property type="molecule type" value="Genomic_DNA"/>
</dbReference>
<reference evidence="1 2" key="1">
    <citation type="submission" date="2020-05" db="EMBL/GenBank/DDBJ databases">
        <title>Identification and distribution of gene clusters putatively required for synthesis of sphingolipid metabolism inhibitors in phylogenetically diverse species of the filamentous fungus Fusarium.</title>
        <authorList>
            <person name="Kim H.-S."/>
            <person name="Busman M."/>
            <person name="Brown D.W."/>
            <person name="Divon H."/>
            <person name="Uhlig S."/>
            <person name="Proctor R.H."/>
        </authorList>
    </citation>
    <scope>NUCLEOTIDE SEQUENCE [LARGE SCALE GENOMIC DNA]</scope>
    <source>
        <strain evidence="1 2">NRRL 66333</strain>
    </source>
</reference>
<name>A0A8H5P871_GIBSU</name>
<dbReference type="GeneID" id="59309628"/>
<dbReference type="AlphaFoldDB" id="A0A8H5P871"/>
<evidence type="ECO:0000313" key="2">
    <source>
        <dbReference type="Proteomes" id="UP000547976"/>
    </source>
</evidence>
<proteinExistence type="predicted"/>
<dbReference type="Proteomes" id="UP000547976">
    <property type="component" value="Unassembled WGS sequence"/>
</dbReference>
<evidence type="ECO:0000313" key="1">
    <source>
        <dbReference type="EMBL" id="KAF5591897.1"/>
    </source>
</evidence>
<sequence>MGLLSLPPEIMDKICKLFCTHCQMKPLYFFPHKEALGTSCSGQIWEHDAQGIKTLVNLSETCQALNTLTLPHRYHRIKLKSDILYTKEFIARIRGCGHNGLDHVRSLSLAYTKAMDAFYNKLPDSQKRRLTFYDMVLRNVPKIQLLHIRLNWKHEIKISRRTMLASLRYLHIECPSKGTSHKLRISDLLRQAPKIETLVIQVKLLLSLSLSWSSGSSGLENVKCLKLVDTLVCPYDLKKIVDLCPQLESFVFSLFAEMHRLVESTVGDYTSLQALPQVLSVRQKTLRYVELYWEPPPAGDDNGMNIAGSFKGLTNLETLILGGPGLRFEMAKNEKTLRTCLVNLLPQSIRSVSIDSESTSLHEPIFALGEAVKLGSFPMLKEVRCYNWVEGDLTGLALEEVSAGPSHITRQKMKDRDERSKHHLGLLSQLSRTCNVSFSAESKGLFERKGSQD</sequence>
<dbReference type="SUPFAM" id="SSF52047">
    <property type="entry name" value="RNI-like"/>
    <property type="match status" value="1"/>
</dbReference>
<organism evidence="1 2">
    <name type="scientific">Gibberella subglutinans</name>
    <name type="common">Fusarium subglutinans</name>
    <dbReference type="NCBI Taxonomy" id="42677"/>
    <lineage>
        <taxon>Eukaryota</taxon>
        <taxon>Fungi</taxon>
        <taxon>Dikarya</taxon>
        <taxon>Ascomycota</taxon>
        <taxon>Pezizomycotina</taxon>
        <taxon>Sordariomycetes</taxon>
        <taxon>Hypocreomycetidae</taxon>
        <taxon>Hypocreales</taxon>
        <taxon>Nectriaceae</taxon>
        <taxon>Fusarium</taxon>
        <taxon>Fusarium fujikuroi species complex</taxon>
    </lineage>
</organism>
<gene>
    <name evidence="1" type="ORF">FSUBG_10341</name>
</gene>
<accession>A0A8H5P871</accession>
<comment type="caution">
    <text evidence="1">The sequence shown here is derived from an EMBL/GenBank/DDBJ whole genome shotgun (WGS) entry which is preliminary data.</text>
</comment>
<dbReference type="OrthoDB" id="5069382at2759"/>
<protein>
    <recommendedName>
        <fullName evidence="3">F-box domain-containing protein</fullName>
    </recommendedName>
</protein>
<dbReference type="RefSeq" id="XP_036534162.1">
    <property type="nucleotide sequence ID" value="XM_036674910.1"/>
</dbReference>
<evidence type="ECO:0008006" key="3">
    <source>
        <dbReference type="Google" id="ProtNLM"/>
    </source>
</evidence>
<keyword evidence="2" id="KW-1185">Reference proteome</keyword>